<protein>
    <recommendedName>
        <fullName evidence="1">HTH-like domain-containing protein</fullName>
    </recommendedName>
</protein>
<dbReference type="Pfam" id="PF13276">
    <property type="entry name" value="HTH_21"/>
    <property type="match status" value="1"/>
</dbReference>
<comment type="caution">
    <text evidence="2">The sequence shown here is derived from an EMBL/GenBank/DDBJ whole genome shotgun (WGS) entry which is preliminary data.</text>
</comment>
<evidence type="ECO:0000313" key="3">
    <source>
        <dbReference type="Proteomes" id="UP000230768"/>
    </source>
</evidence>
<organism evidence="2 3">
    <name type="scientific">Bacillus pumilus</name>
    <name type="common">Bacillus mesentericus</name>
    <dbReference type="NCBI Taxonomy" id="1408"/>
    <lineage>
        <taxon>Bacteria</taxon>
        <taxon>Bacillati</taxon>
        <taxon>Bacillota</taxon>
        <taxon>Bacilli</taxon>
        <taxon>Bacillales</taxon>
        <taxon>Bacillaceae</taxon>
        <taxon>Bacillus</taxon>
    </lineage>
</organism>
<feature type="domain" description="HTH-like" evidence="1">
    <location>
        <begin position="25"/>
        <end position="60"/>
    </location>
</feature>
<evidence type="ECO:0000313" key="2">
    <source>
        <dbReference type="EMBL" id="PIK25565.1"/>
    </source>
</evidence>
<reference evidence="2 3" key="1">
    <citation type="submission" date="2017-11" db="EMBL/GenBank/DDBJ databases">
        <title>Draft genome sequence of Bacillus pumilus 51_5il from lake Gorkoye (Russia: Novosibirsk region).</title>
        <authorList>
            <person name="Shipova A.A."/>
            <person name="Rozanov A.S."/>
            <person name="Bryanskaya A.V."/>
            <person name="Peltek S.E."/>
        </authorList>
    </citation>
    <scope>NUCLEOTIDE SEQUENCE [LARGE SCALE GENOMIC DNA]</scope>
    <source>
        <strain evidence="2 3">51_5il</strain>
    </source>
</reference>
<gene>
    <name evidence="2" type="ORF">CTV99_16920</name>
</gene>
<accession>A0A2G8IPW7</accession>
<dbReference type="InterPro" id="IPR025948">
    <property type="entry name" value="HTH-like_dom"/>
</dbReference>
<dbReference type="AlphaFoldDB" id="A0A2G8IPW7"/>
<dbReference type="EMBL" id="PEKP01000031">
    <property type="protein sequence ID" value="PIK25565.1"/>
    <property type="molecule type" value="Genomic_DNA"/>
</dbReference>
<name>A0A2G8IPW7_BACPU</name>
<evidence type="ECO:0000259" key="1">
    <source>
        <dbReference type="Pfam" id="PF13276"/>
    </source>
</evidence>
<sequence length="65" mass="7454">MNILSLEKTRSSAEAAGVNRPHSSLCEAHQYTYGYRKITAVLRKEMKMNYKTVQRIMQTMVCSVV</sequence>
<dbReference type="Proteomes" id="UP000230768">
    <property type="component" value="Unassembled WGS sequence"/>
</dbReference>
<proteinExistence type="predicted"/>